<dbReference type="RefSeq" id="WP_116722169.1">
    <property type="nucleotide sequence ID" value="NZ_CAUFHD010000033.1"/>
</dbReference>
<dbReference type="GeneID" id="93230181"/>
<organism evidence="2 3">
    <name type="scientific">Intestinimonas butyriciproducens</name>
    <dbReference type="NCBI Taxonomy" id="1297617"/>
    <lineage>
        <taxon>Bacteria</taxon>
        <taxon>Bacillati</taxon>
        <taxon>Bacillota</taxon>
        <taxon>Clostridia</taxon>
        <taxon>Eubacteriales</taxon>
        <taxon>Intestinimonas</taxon>
    </lineage>
</organism>
<evidence type="ECO:0000256" key="1">
    <source>
        <dbReference type="SAM" id="Phobius"/>
    </source>
</evidence>
<keyword evidence="1" id="KW-0472">Membrane</keyword>
<dbReference type="EMBL" id="QEKK01000005">
    <property type="protein sequence ID" value="PVY54763.1"/>
    <property type="molecule type" value="Genomic_DNA"/>
</dbReference>
<feature type="transmembrane region" description="Helical" evidence="1">
    <location>
        <begin position="33"/>
        <end position="51"/>
    </location>
</feature>
<evidence type="ECO:0000313" key="2">
    <source>
        <dbReference type="EMBL" id="PVY54763.1"/>
    </source>
</evidence>
<sequence>MARKKKDRKSHSGPYNPYFGKFEDESQMAKRPFFTWILVVPGTVLGVFIGMKVQEPVLGPVFGGIMGIAVGSLIDKRREKRREEREKP</sequence>
<name>A0A2U1C1I2_9FIRM</name>
<evidence type="ECO:0000313" key="3">
    <source>
        <dbReference type="Proteomes" id="UP000245778"/>
    </source>
</evidence>
<keyword evidence="1" id="KW-1133">Transmembrane helix</keyword>
<accession>A0A2U1C1I2</accession>
<dbReference type="AlphaFoldDB" id="A0A2U1C1I2"/>
<feature type="transmembrane region" description="Helical" evidence="1">
    <location>
        <begin position="57"/>
        <end position="74"/>
    </location>
</feature>
<dbReference type="OrthoDB" id="2087263at2"/>
<keyword evidence="1" id="KW-0812">Transmembrane</keyword>
<gene>
    <name evidence="2" type="ORF">C7373_105185</name>
</gene>
<proteinExistence type="predicted"/>
<comment type="caution">
    <text evidence="2">The sequence shown here is derived from an EMBL/GenBank/DDBJ whole genome shotgun (WGS) entry which is preliminary data.</text>
</comment>
<dbReference type="Proteomes" id="UP000245778">
    <property type="component" value="Unassembled WGS sequence"/>
</dbReference>
<reference evidence="2 3" key="1">
    <citation type="submission" date="2018-04" db="EMBL/GenBank/DDBJ databases">
        <title>Genomic Encyclopedia of Type Strains, Phase IV (KMG-IV): sequencing the most valuable type-strain genomes for metagenomic binning, comparative biology and taxonomic classification.</title>
        <authorList>
            <person name="Goeker M."/>
        </authorList>
    </citation>
    <scope>NUCLEOTIDE SEQUENCE [LARGE SCALE GENOMIC DNA]</scope>
    <source>
        <strain evidence="2 3">DSM 26588</strain>
    </source>
</reference>
<protein>
    <submittedName>
        <fullName evidence="2">Uncharacterized protein</fullName>
    </submittedName>
</protein>